<feature type="compositionally biased region" description="Basic and acidic residues" evidence="1">
    <location>
        <begin position="71"/>
        <end position="80"/>
    </location>
</feature>
<reference evidence="2 3" key="1">
    <citation type="journal article" date="2014" name="Int. J. Syst. Evol. Microbiol.">
        <title>Complete genome sequence of Corynebacterium casei LMG S-19264T (=DSM 44701T), isolated from a smear-ripened cheese.</title>
        <authorList>
            <consortium name="US DOE Joint Genome Institute (JGI-PGF)"/>
            <person name="Walter F."/>
            <person name="Albersmeier A."/>
            <person name="Kalinowski J."/>
            <person name="Ruckert C."/>
        </authorList>
    </citation>
    <scope>NUCLEOTIDE SEQUENCE [LARGE SCALE GENOMIC DNA]</scope>
    <source>
        <strain evidence="2 3">NBRC 110095</strain>
    </source>
</reference>
<dbReference type="EMBL" id="BSPD01000074">
    <property type="protein sequence ID" value="GLS27351.1"/>
    <property type="molecule type" value="Genomic_DNA"/>
</dbReference>
<evidence type="ECO:0000313" key="2">
    <source>
        <dbReference type="EMBL" id="GLS27351.1"/>
    </source>
</evidence>
<dbReference type="RefSeq" id="WP_232595452.1">
    <property type="nucleotide sequence ID" value="NZ_BSPD01000074.1"/>
</dbReference>
<protein>
    <recommendedName>
        <fullName evidence="4">Flagellar protein FliT</fullName>
    </recommendedName>
</protein>
<comment type="caution">
    <text evidence="2">The sequence shown here is derived from an EMBL/GenBank/DDBJ whole genome shotgun (WGS) entry which is preliminary data.</text>
</comment>
<sequence>MKIHAQDERKEFDRNVAAVVDVESAVAVLYRCLEQLRDASNGETWDEALDTREPSEAGSESIVQSADETMDGNRDDASSDERDEILSELSSLDFQLRDIVSQCVAMGINNEPAVQSCLQDVLHHYQELVPTLSKRRDTIQSRLKNNQQQKKVANHYLQIQT</sequence>
<evidence type="ECO:0000313" key="3">
    <source>
        <dbReference type="Proteomes" id="UP001156870"/>
    </source>
</evidence>
<keyword evidence="3" id="KW-1185">Reference proteome</keyword>
<evidence type="ECO:0000256" key="1">
    <source>
        <dbReference type="SAM" id="MobiDB-lite"/>
    </source>
</evidence>
<evidence type="ECO:0008006" key="4">
    <source>
        <dbReference type="Google" id="ProtNLM"/>
    </source>
</evidence>
<proteinExistence type="predicted"/>
<dbReference type="Proteomes" id="UP001156870">
    <property type="component" value="Unassembled WGS sequence"/>
</dbReference>
<dbReference type="AlphaFoldDB" id="A0AA37WPV4"/>
<organism evidence="2 3">
    <name type="scientific">Marinibactrum halimedae</name>
    <dbReference type="NCBI Taxonomy" id="1444977"/>
    <lineage>
        <taxon>Bacteria</taxon>
        <taxon>Pseudomonadati</taxon>
        <taxon>Pseudomonadota</taxon>
        <taxon>Gammaproteobacteria</taxon>
        <taxon>Cellvibrionales</taxon>
        <taxon>Cellvibrionaceae</taxon>
        <taxon>Marinibactrum</taxon>
    </lineage>
</organism>
<gene>
    <name evidence="2" type="ORF">GCM10007877_30700</name>
</gene>
<name>A0AA37WPV4_9GAMM</name>
<feature type="region of interest" description="Disordered" evidence="1">
    <location>
        <begin position="44"/>
        <end position="84"/>
    </location>
</feature>
<accession>A0AA37WPV4</accession>